<organism evidence="2 3">
    <name type="scientific">Datura stramonium</name>
    <name type="common">Jimsonweed</name>
    <name type="synonym">Common thornapple</name>
    <dbReference type="NCBI Taxonomy" id="4076"/>
    <lineage>
        <taxon>Eukaryota</taxon>
        <taxon>Viridiplantae</taxon>
        <taxon>Streptophyta</taxon>
        <taxon>Embryophyta</taxon>
        <taxon>Tracheophyta</taxon>
        <taxon>Spermatophyta</taxon>
        <taxon>Magnoliopsida</taxon>
        <taxon>eudicotyledons</taxon>
        <taxon>Gunneridae</taxon>
        <taxon>Pentapetalae</taxon>
        <taxon>asterids</taxon>
        <taxon>lamiids</taxon>
        <taxon>Solanales</taxon>
        <taxon>Solanaceae</taxon>
        <taxon>Solanoideae</taxon>
        <taxon>Datureae</taxon>
        <taxon>Datura</taxon>
    </lineage>
</organism>
<keyword evidence="3" id="KW-1185">Reference proteome</keyword>
<dbReference type="Proteomes" id="UP000823775">
    <property type="component" value="Unassembled WGS sequence"/>
</dbReference>
<reference evidence="2 3" key="1">
    <citation type="journal article" date="2021" name="BMC Genomics">
        <title>Datura genome reveals duplications of psychoactive alkaloid biosynthetic genes and high mutation rate following tissue culture.</title>
        <authorList>
            <person name="Rajewski A."/>
            <person name="Carter-House D."/>
            <person name="Stajich J."/>
            <person name="Litt A."/>
        </authorList>
    </citation>
    <scope>NUCLEOTIDE SEQUENCE [LARGE SCALE GENOMIC DNA]</scope>
    <source>
        <strain evidence="2">AR-01</strain>
    </source>
</reference>
<comment type="caution">
    <text evidence="2">The sequence shown here is derived from an EMBL/GenBank/DDBJ whole genome shotgun (WGS) entry which is preliminary data.</text>
</comment>
<evidence type="ECO:0000256" key="1">
    <source>
        <dbReference type="SAM" id="MobiDB-lite"/>
    </source>
</evidence>
<proteinExistence type="predicted"/>
<accession>A0ABS8Y630</accession>
<name>A0ABS8Y630_DATST</name>
<protein>
    <submittedName>
        <fullName evidence="2">Uncharacterized protein</fullName>
    </submittedName>
</protein>
<feature type="non-terminal residue" evidence="2">
    <location>
        <position position="79"/>
    </location>
</feature>
<sequence length="79" mass="8998">VIENVTKSHTEKQICNKLLEKSPENQNSGLWSRNAREGPEEAFDSRSENNSRKSRQKAVDLAGKPWNPNSSYPEKKSKL</sequence>
<evidence type="ECO:0000313" key="3">
    <source>
        <dbReference type="Proteomes" id="UP000823775"/>
    </source>
</evidence>
<evidence type="ECO:0000313" key="2">
    <source>
        <dbReference type="EMBL" id="MCE5166847.1"/>
    </source>
</evidence>
<feature type="non-terminal residue" evidence="2">
    <location>
        <position position="1"/>
    </location>
</feature>
<feature type="region of interest" description="Disordered" evidence="1">
    <location>
        <begin position="18"/>
        <end position="79"/>
    </location>
</feature>
<gene>
    <name evidence="2" type="ORF">HAX54_028017</name>
</gene>
<dbReference type="EMBL" id="JACEIK010034230">
    <property type="protein sequence ID" value="MCE5166847.1"/>
    <property type="molecule type" value="Genomic_DNA"/>
</dbReference>
<feature type="compositionally biased region" description="Basic and acidic residues" evidence="1">
    <location>
        <begin position="34"/>
        <end position="51"/>
    </location>
</feature>